<dbReference type="Proteomes" id="UP000828390">
    <property type="component" value="Unassembled WGS sequence"/>
</dbReference>
<dbReference type="InterPro" id="IPR031851">
    <property type="entry name" value="DUF4750"/>
</dbReference>
<feature type="region of interest" description="Disordered" evidence="1">
    <location>
        <begin position="85"/>
        <end position="106"/>
    </location>
</feature>
<proteinExistence type="predicted"/>
<sequence length="106" mass="12259">MADSSWNREESTGWFVIWKLFLSKFKFVKELLGTNESDTDLGTERPRRSRCGNRILKAFANSLDPDETPQNVASHQDPNFVHLNNSKLEREIERNDPHKVGSNRSI</sequence>
<gene>
    <name evidence="2" type="ORF">DPMN_171512</name>
</gene>
<evidence type="ECO:0000313" key="3">
    <source>
        <dbReference type="Proteomes" id="UP000828390"/>
    </source>
</evidence>
<accession>A0A9D4DZA4</accession>
<feature type="compositionally biased region" description="Basic and acidic residues" evidence="1">
    <location>
        <begin position="87"/>
        <end position="99"/>
    </location>
</feature>
<dbReference type="PANTHER" id="PTHR36877">
    <property type="entry name" value="SMALL INTEGRAL MEMBRANE PROTEIN 13"/>
    <property type="match status" value="1"/>
</dbReference>
<reference evidence="2" key="2">
    <citation type="submission" date="2020-11" db="EMBL/GenBank/DDBJ databases">
        <authorList>
            <person name="McCartney M.A."/>
            <person name="Auch B."/>
            <person name="Kono T."/>
            <person name="Mallez S."/>
            <person name="Becker A."/>
            <person name="Gohl D.M."/>
            <person name="Silverstein K.A.T."/>
            <person name="Koren S."/>
            <person name="Bechman K.B."/>
            <person name="Herman A."/>
            <person name="Abrahante J.E."/>
            <person name="Garbe J."/>
        </authorList>
    </citation>
    <scope>NUCLEOTIDE SEQUENCE</scope>
    <source>
        <strain evidence="2">Duluth1</strain>
        <tissue evidence="2">Whole animal</tissue>
    </source>
</reference>
<comment type="caution">
    <text evidence="2">The sequence shown here is derived from an EMBL/GenBank/DDBJ whole genome shotgun (WGS) entry which is preliminary data.</text>
</comment>
<evidence type="ECO:0000313" key="2">
    <source>
        <dbReference type="EMBL" id="KAH3770228.1"/>
    </source>
</evidence>
<protein>
    <submittedName>
        <fullName evidence="2">Uncharacterized protein</fullName>
    </submittedName>
</protein>
<dbReference type="PANTHER" id="PTHR36877:SF1">
    <property type="entry name" value="SMALL INTEGRAL MEMBRANE PROTEIN 13"/>
    <property type="match status" value="1"/>
</dbReference>
<dbReference type="AlphaFoldDB" id="A0A9D4DZA4"/>
<keyword evidence="3" id="KW-1185">Reference proteome</keyword>
<name>A0A9D4DZA4_DREPO</name>
<reference evidence="2" key="1">
    <citation type="journal article" date="2019" name="bioRxiv">
        <title>The Genome of the Zebra Mussel, Dreissena polymorpha: A Resource for Invasive Species Research.</title>
        <authorList>
            <person name="McCartney M.A."/>
            <person name="Auch B."/>
            <person name="Kono T."/>
            <person name="Mallez S."/>
            <person name="Zhang Y."/>
            <person name="Obille A."/>
            <person name="Becker A."/>
            <person name="Abrahante J.E."/>
            <person name="Garbe J."/>
            <person name="Badalamenti J.P."/>
            <person name="Herman A."/>
            <person name="Mangelson H."/>
            <person name="Liachko I."/>
            <person name="Sullivan S."/>
            <person name="Sone E.D."/>
            <person name="Koren S."/>
            <person name="Silverstein K.A.T."/>
            <person name="Beckman K.B."/>
            <person name="Gohl D.M."/>
        </authorList>
    </citation>
    <scope>NUCLEOTIDE SEQUENCE</scope>
    <source>
        <strain evidence="2">Duluth1</strain>
        <tissue evidence="2">Whole animal</tissue>
    </source>
</reference>
<dbReference type="EMBL" id="JAIWYP010000009">
    <property type="protein sequence ID" value="KAH3770228.1"/>
    <property type="molecule type" value="Genomic_DNA"/>
</dbReference>
<organism evidence="2 3">
    <name type="scientific">Dreissena polymorpha</name>
    <name type="common">Zebra mussel</name>
    <name type="synonym">Mytilus polymorpha</name>
    <dbReference type="NCBI Taxonomy" id="45954"/>
    <lineage>
        <taxon>Eukaryota</taxon>
        <taxon>Metazoa</taxon>
        <taxon>Spiralia</taxon>
        <taxon>Lophotrochozoa</taxon>
        <taxon>Mollusca</taxon>
        <taxon>Bivalvia</taxon>
        <taxon>Autobranchia</taxon>
        <taxon>Heteroconchia</taxon>
        <taxon>Euheterodonta</taxon>
        <taxon>Imparidentia</taxon>
        <taxon>Neoheterodontei</taxon>
        <taxon>Myida</taxon>
        <taxon>Dreissenoidea</taxon>
        <taxon>Dreissenidae</taxon>
        <taxon>Dreissena</taxon>
    </lineage>
</organism>
<evidence type="ECO:0000256" key="1">
    <source>
        <dbReference type="SAM" id="MobiDB-lite"/>
    </source>
</evidence>
<dbReference type="Pfam" id="PF15938">
    <property type="entry name" value="DUF4750"/>
    <property type="match status" value="1"/>
</dbReference>